<organism evidence="1 2">
    <name type="scientific">Cerasibacillus quisquiliarum</name>
    <dbReference type="NCBI Taxonomy" id="227865"/>
    <lineage>
        <taxon>Bacteria</taxon>
        <taxon>Bacillati</taxon>
        <taxon>Bacillota</taxon>
        <taxon>Bacilli</taxon>
        <taxon>Bacillales</taxon>
        <taxon>Bacillaceae</taxon>
        <taxon>Cerasibacillus</taxon>
    </lineage>
</organism>
<dbReference type="OrthoDB" id="2974517at2"/>
<evidence type="ECO:0000313" key="1">
    <source>
        <dbReference type="EMBL" id="GEN30593.1"/>
    </source>
</evidence>
<name>A0A511UYP9_9BACI</name>
<dbReference type="Proteomes" id="UP000321491">
    <property type="component" value="Unassembled WGS sequence"/>
</dbReference>
<protein>
    <recommendedName>
        <fullName evidence="3">Fur-regulated basic protein B</fullName>
    </recommendedName>
</protein>
<dbReference type="InterPro" id="IPR025004">
    <property type="entry name" value="SenN/SenS"/>
</dbReference>
<dbReference type="AlphaFoldDB" id="A0A511UYP9"/>
<proteinExistence type="predicted"/>
<reference evidence="1 2" key="1">
    <citation type="submission" date="2019-07" db="EMBL/GenBank/DDBJ databases">
        <title>Whole genome shotgun sequence of Cerasibacillus quisquiliarum NBRC 102429.</title>
        <authorList>
            <person name="Hosoyama A."/>
            <person name="Uohara A."/>
            <person name="Ohji S."/>
            <person name="Ichikawa N."/>
        </authorList>
    </citation>
    <scope>NUCLEOTIDE SEQUENCE [LARGE SCALE GENOMIC DNA]</scope>
    <source>
        <strain evidence="1 2">NBRC 102429</strain>
    </source>
</reference>
<evidence type="ECO:0008006" key="3">
    <source>
        <dbReference type="Google" id="ProtNLM"/>
    </source>
</evidence>
<accession>A0A511UYP9</accession>
<comment type="caution">
    <text evidence="1">The sequence shown here is derived from an EMBL/GenBank/DDBJ whole genome shotgun (WGS) entry which is preliminary data.</text>
</comment>
<evidence type="ECO:0000313" key="2">
    <source>
        <dbReference type="Proteomes" id="UP000321491"/>
    </source>
</evidence>
<gene>
    <name evidence="1" type="ORF">CQU01_08310</name>
</gene>
<keyword evidence="2" id="KW-1185">Reference proteome</keyword>
<dbReference type="Pfam" id="PF13040">
    <property type="entry name" value="Fur_reg_FbpB"/>
    <property type="match status" value="1"/>
</dbReference>
<dbReference type="RefSeq" id="WP_146936023.1">
    <property type="nucleotide sequence ID" value="NZ_BJXW01000009.1"/>
</dbReference>
<dbReference type="EMBL" id="BJXW01000009">
    <property type="protein sequence ID" value="GEN30593.1"/>
    <property type="molecule type" value="Genomic_DNA"/>
</dbReference>
<sequence length="45" mass="5555">MKNNRLSYEELVEKYKQELMADADKIEQIERRMDERLANRTDHDE</sequence>